<protein>
    <submittedName>
        <fullName evidence="2">Uncharacterized protein</fullName>
    </submittedName>
</protein>
<keyword evidence="1" id="KW-0472">Membrane</keyword>
<gene>
    <name evidence="2" type="ORF">MNB_SV-13-970</name>
</gene>
<feature type="transmembrane region" description="Helical" evidence="1">
    <location>
        <begin position="84"/>
        <end position="106"/>
    </location>
</feature>
<evidence type="ECO:0000313" key="2">
    <source>
        <dbReference type="EMBL" id="SFV57966.1"/>
    </source>
</evidence>
<dbReference type="EMBL" id="FPHM01000047">
    <property type="protein sequence ID" value="SFV57966.1"/>
    <property type="molecule type" value="Genomic_DNA"/>
</dbReference>
<accession>A0A1W1BWQ8</accession>
<keyword evidence="1" id="KW-1133">Transmembrane helix</keyword>
<organism evidence="2">
    <name type="scientific">hydrothermal vent metagenome</name>
    <dbReference type="NCBI Taxonomy" id="652676"/>
    <lineage>
        <taxon>unclassified sequences</taxon>
        <taxon>metagenomes</taxon>
        <taxon>ecological metagenomes</taxon>
    </lineage>
</organism>
<dbReference type="AlphaFoldDB" id="A0A1W1BWQ8"/>
<name>A0A1W1BWQ8_9ZZZZ</name>
<reference evidence="2" key="1">
    <citation type="submission" date="2016-10" db="EMBL/GenBank/DDBJ databases">
        <authorList>
            <person name="de Groot N.N."/>
        </authorList>
    </citation>
    <scope>NUCLEOTIDE SEQUENCE</scope>
</reference>
<feature type="transmembrane region" description="Helical" evidence="1">
    <location>
        <begin position="5"/>
        <end position="20"/>
    </location>
</feature>
<proteinExistence type="predicted"/>
<sequence>MTQVIMLFLFPIGLYFYFFVERKNNKEYQDTFDDFQRDIRASRRLSQEEKMEDFKLMLMNNEYKIIREDEMSIEGEKKIFSMSLFTMSVGFFYVGVVIYLLYFYYFQKPHLVRYSL</sequence>
<keyword evidence="1" id="KW-0812">Transmembrane</keyword>
<evidence type="ECO:0000256" key="1">
    <source>
        <dbReference type="SAM" id="Phobius"/>
    </source>
</evidence>